<reference evidence="1" key="1">
    <citation type="journal article" date="2019" name="Sci. Rep.">
        <title>Draft genome of Tanacetum cinerariifolium, the natural source of mosquito coil.</title>
        <authorList>
            <person name="Yamashiro T."/>
            <person name="Shiraishi A."/>
            <person name="Satake H."/>
            <person name="Nakayama K."/>
        </authorList>
    </citation>
    <scope>NUCLEOTIDE SEQUENCE</scope>
</reference>
<feature type="non-terminal residue" evidence="1">
    <location>
        <position position="1"/>
    </location>
</feature>
<organism evidence="1">
    <name type="scientific">Tanacetum cinerariifolium</name>
    <name type="common">Dalmatian daisy</name>
    <name type="synonym">Chrysanthemum cinerariifolium</name>
    <dbReference type="NCBI Taxonomy" id="118510"/>
    <lineage>
        <taxon>Eukaryota</taxon>
        <taxon>Viridiplantae</taxon>
        <taxon>Streptophyta</taxon>
        <taxon>Embryophyta</taxon>
        <taxon>Tracheophyta</taxon>
        <taxon>Spermatophyta</taxon>
        <taxon>Magnoliopsida</taxon>
        <taxon>eudicotyledons</taxon>
        <taxon>Gunneridae</taxon>
        <taxon>Pentapetalae</taxon>
        <taxon>asterids</taxon>
        <taxon>campanulids</taxon>
        <taxon>Asterales</taxon>
        <taxon>Asteraceae</taxon>
        <taxon>Asteroideae</taxon>
        <taxon>Anthemideae</taxon>
        <taxon>Anthemidinae</taxon>
        <taxon>Tanacetum</taxon>
    </lineage>
</organism>
<dbReference type="EMBL" id="BKCJ010179251">
    <property type="protein sequence ID" value="GEY44661.1"/>
    <property type="molecule type" value="Genomic_DNA"/>
</dbReference>
<protein>
    <submittedName>
        <fullName evidence="1">Uncharacterized protein</fullName>
    </submittedName>
</protein>
<sequence>SILLKSRGALCVVKATDPFEYVIRLLEEEFQLSPGYYKLTYKHPNRSIGYVWLKTDREWHFAASLAKDAEAKARLNVVFNTWISCMVVGC</sequence>
<accession>A0A699HLN1</accession>
<gene>
    <name evidence="1" type="ORF">Tci_416635</name>
</gene>
<proteinExistence type="predicted"/>
<comment type="caution">
    <text evidence="1">The sequence shown here is derived from an EMBL/GenBank/DDBJ whole genome shotgun (WGS) entry which is preliminary data.</text>
</comment>
<dbReference type="AlphaFoldDB" id="A0A699HLN1"/>
<evidence type="ECO:0000313" key="1">
    <source>
        <dbReference type="EMBL" id="GEY44661.1"/>
    </source>
</evidence>
<name>A0A699HLN1_TANCI</name>